<dbReference type="FunFam" id="3.30.160.20:FF:000003">
    <property type="entry name" value="Ribonuclease 3"/>
    <property type="match status" value="1"/>
</dbReference>
<comment type="function">
    <text evidence="15">Digests double-stranded RNA. Involved in the processing of primary rRNA transcript to yield the immediate precursors to the large and small rRNAs (23S and 16S). Processes some mRNAs, and tRNAs when they are encoded in the rRNA operon. Processes pre-crRNA and tracrRNA of type II CRISPR loci if present in the organism.</text>
</comment>
<protein>
    <recommendedName>
        <fullName evidence="15">Ribonuclease 3</fullName>
        <ecNumber evidence="15">3.1.26.3</ecNumber>
    </recommendedName>
    <alternativeName>
        <fullName evidence="15">Ribonuclease III</fullName>
        <shortName evidence="15">RNase III</shortName>
    </alternativeName>
</protein>
<gene>
    <name evidence="15 19" type="primary">rnc</name>
    <name evidence="19" type="ORF">ENS31_05305</name>
</gene>
<feature type="domain" description="RNase III" evidence="18">
    <location>
        <begin position="34"/>
        <end position="162"/>
    </location>
</feature>
<dbReference type="CDD" id="cd00593">
    <property type="entry name" value="RIBOc"/>
    <property type="match status" value="1"/>
</dbReference>
<dbReference type="PROSITE" id="PS50142">
    <property type="entry name" value="RNASE_3_2"/>
    <property type="match status" value="1"/>
</dbReference>
<dbReference type="SMART" id="SM00535">
    <property type="entry name" value="RIBOc"/>
    <property type="match status" value="1"/>
</dbReference>
<evidence type="ECO:0000256" key="3">
    <source>
        <dbReference type="ARBA" id="ARBA00010183"/>
    </source>
</evidence>
<dbReference type="InterPro" id="IPR011907">
    <property type="entry name" value="RNase_III"/>
</dbReference>
<feature type="binding site" evidence="15">
    <location>
        <position position="148"/>
    </location>
    <ligand>
        <name>Mg(2+)</name>
        <dbReference type="ChEBI" id="CHEBI:18420"/>
    </ligand>
</feature>
<keyword evidence="12 15" id="KW-0378">Hydrolase</keyword>
<dbReference type="GO" id="GO:0010468">
    <property type="term" value="P:regulation of gene expression"/>
    <property type="evidence" value="ECO:0007669"/>
    <property type="project" value="TreeGrafter"/>
</dbReference>
<comment type="subcellular location">
    <subcellularLocation>
        <location evidence="2 15">Cytoplasm</location>
    </subcellularLocation>
</comment>
<dbReference type="SMART" id="SM00358">
    <property type="entry name" value="DSRM"/>
    <property type="match status" value="1"/>
</dbReference>
<dbReference type="InterPro" id="IPR036389">
    <property type="entry name" value="RNase_III_sf"/>
</dbReference>
<dbReference type="GO" id="GO:0006364">
    <property type="term" value="P:rRNA processing"/>
    <property type="evidence" value="ECO:0007669"/>
    <property type="project" value="UniProtKB-UniRule"/>
</dbReference>
<evidence type="ECO:0000256" key="8">
    <source>
        <dbReference type="ARBA" id="ARBA00022694"/>
    </source>
</evidence>
<dbReference type="Pfam" id="PF00035">
    <property type="entry name" value="dsrm"/>
    <property type="match status" value="1"/>
</dbReference>
<dbReference type="PANTHER" id="PTHR11207:SF0">
    <property type="entry name" value="RIBONUCLEASE 3"/>
    <property type="match status" value="1"/>
</dbReference>
<dbReference type="GO" id="GO:0006397">
    <property type="term" value="P:mRNA processing"/>
    <property type="evidence" value="ECO:0007669"/>
    <property type="project" value="UniProtKB-UniRule"/>
</dbReference>
<evidence type="ECO:0000256" key="2">
    <source>
        <dbReference type="ARBA" id="ARBA00004496"/>
    </source>
</evidence>
<feature type="domain" description="DRBM" evidence="17">
    <location>
        <begin position="189"/>
        <end position="258"/>
    </location>
</feature>
<keyword evidence="13 15" id="KW-0460">Magnesium</keyword>
<keyword evidence="10 15" id="KW-0479">Metal-binding</keyword>
<evidence type="ECO:0000256" key="7">
    <source>
        <dbReference type="ARBA" id="ARBA00022664"/>
    </source>
</evidence>
<dbReference type="Pfam" id="PF14622">
    <property type="entry name" value="Ribonucleas_3_3"/>
    <property type="match status" value="1"/>
</dbReference>
<dbReference type="GO" id="GO:0046872">
    <property type="term" value="F:metal ion binding"/>
    <property type="evidence" value="ECO:0007669"/>
    <property type="project" value="UniProtKB-KW"/>
</dbReference>
<dbReference type="SUPFAM" id="SSF69065">
    <property type="entry name" value="RNase III domain-like"/>
    <property type="match status" value="1"/>
</dbReference>
<keyword evidence="9 15" id="KW-0540">Nuclease</keyword>
<dbReference type="GO" id="GO:0042802">
    <property type="term" value="F:identical protein binding"/>
    <property type="evidence" value="ECO:0007669"/>
    <property type="project" value="UniProtKB-ARBA"/>
</dbReference>
<keyword evidence="5 15" id="KW-0963">Cytoplasm</keyword>
<dbReference type="GO" id="GO:0005737">
    <property type="term" value="C:cytoplasm"/>
    <property type="evidence" value="ECO:0007669"/>
    <property type="project" value="UniProtKB-SubCell"/>
</dbReference>
<reference evidence="19" key="1">
    <citation type="journal article" date="2020" name="mSystems">
        <title>Genome- and Community-Level Interaction Insights into Carbon Utilization and Element Cycling Functions of Hydrothermarchaeota in Hydrothermal Sediment.</title>
        <authorList>
            <person name="Zhou Z."/>
            <person name="Liu Y."/>
            <person name="Xu W."/>
            <person name="Pan J."/>
            <person name="Luo Z.H."/>
            <person name="Li M."/>
        </authorList>
    </citation>
    <scope>NUCLEOTIDE SEQUENCE [LARGE SCALE GENOMIC DNA]</scope>
    <source>
        <strain evidence="19">SpSt-479</strain>
    </source>
</reference>
<keyword evidence="14 15" id="KW-0694">RNA-binding</keyword>
<dbReference type="Gene3D" id="3.30.160.20">
    <property type="match status" value="1"/>
</dbReference>
<dbReference type="Gene3D" id="1.10.1520.10">
    <property type="entry name" value="Ribonuclease III domain"/>
    <property type="match status" value="1"/>
</dbReference>
<comment type="similarity">
    <text evidence="3">Belongs to the ribonuclease III family.</text>
</comment>
<dbReference type="NCBIfam" id="TIGR02191">
    <property type="entry name" value="RNaseIII"/>
    <property type="match status" value="1"/>
</dbReference>
<comment type="caution">
    <text evidence="19">The sequence shown here is derived from an EMBL/GenBank/DDBJ whole genome shotgun (WGS) entry which is preliminary data.</text>
</comment>
<evidence type="ECO:0000256" key="13">
    <source>
        <dbReference type="ARBA" id="ARBA00022842"/>
    </source>
</evidence>
<keyword evidence="8 15" id="KW-0819">tRNA processing</keyword>
<keyword evidence="7 15" id="KW-0507">mRNA processing</keyword>
<sequence>MILNGIFSRIKNIFRRRGSRKNKITKRLLTSQQFTDLEKIIGYPIKDQSHYVQALIHRSFLEELDEDDASNERLEFLGDAVLSLVTAEYLFNLYPDKDEGFLTKVRAKIVNRNSLAESAENIGLVRFLLMNQNLSNTFSRGAKTVLSDAFEALVGALYLDQGLEACRVFIRKVLIDPIVEAGEHLIDENYKSQLLEYAQANKLELPDYRVIKEEGPQHERIFTVQVSVGGEIVGVGKGKNKKTAEQNAAKKAMERIHKSQQ</sequence>
<evidence type="ECO:0000256" key="6">
    <source>
        <dbReference type="ARBA" id="ARBA00022552"/>
    </source>
</evidence>
<keyword evidence="15" id="KW-0699">rRNA-binding</keyword>
<evidence type="ECO:0000256" key="4">
    <source>
        <dbReference type="ARBA" id="ARBA00011738"/>
    </source>
</evidence>
<dbReference type="GO" id="GO:0008033">
    <property type="term" value="P:tRNA processing"/>
    <property type="evidence" value="ECO:0007669"/>
    <property type="project" value="UniProtKB-KW"/>
</dbReference>
<accession>A0A7V2ZJ56</accession>
<dbReference type="GO" id="GO:0019843">
    <property type="term" value="F:rRNA binding"/>
    <property type="evidence" value="ECO:0007669"/>
    <property type="project" value="UniProtKB-KW"/>
</dbReference>
<dbReference type="InterPro" id="IPR000999">
    <property type="entry name" value="RNase_III_dom"/>
</dbReference>
<comment type="subunit">
    <text evidence="4 15">Homodimer.</text>
</comment>
<evidence type="ECO:0000256" key="1">
    <source>
        <dbReference type="ARBA" id="ARBA00000109"/>
    </source>
</evidence>
<evidence type="ECO:0000256" key="11">
    <source>
        <dbReference type="ARBA" id="ARBA00022759"/>
    </source>
</evidence>
<keyword evidence="6 15" id="KW-0698">rRNA processing</keyword>
<evidence type="ECO:0000259" key="17">
    <source>
        <dbReference type="PROSITE" id="PS50137"/>
    </source>
</evidence>
<evidence type="ECO:0000256" key="16">
    <source>
        <dbReference type="SAM" id="MobiDB-lite"/>
    </source>
</evidence>
<comment type="cofactor">
    <cofactor evidence="15">
        <name>Mg(2+)</name>
        <dbReference type="ChEBI" id="CHEBI:18420"/>
    </cofactor>
</comment>
<evidence type="ECO:0000313" key="19">
    <source>
        <dbReference type="EMBL" id="HFI90937.1"/>
    </source>
</evidence>
<dbReference type="PANTHER" id="PTHR11207">
    <property type="entry name" value="RIBONUCLEASE III"/>
    <property type="match status" value="1"/>
</dbReference>
<feature type="compositionally biased region" description="Basic and acidic residues" evidence="16">
    <location>
        <begin position="251"/>
        <end position="261"/>
    </location>
</feature>
<comment type="catalytic activity">
    <reaction evidence="1 15">
        <text>Endonucleolytic cleavage to 5'-phosphomonoester.</text>
        <dbReference type="EC" id="3.1.26.3"/>
    </reaction>
</comment>
<evidence type="ECO:0000256" key="14">
    <source>
        <dbReference type="ARBA" id="ARBA00022884"/>
    </source>
</evidence>
<dbReference type="EC" id="3.1.26.3" evidence="15"/>
<evidence type="ECO:0000256" key="12">
    <source>
        <dbReference type="ARBA" id="ARBA00022801"/>
    </source>
</evidence>
<evidence type="ECO:0000256" key="10">
    <source>
        <dbReference type="ARBA" id="ARBA00022723"/>
    </source>
</evidence>
<dbReference type="PROSITE" id="PS50137">
    <property type="entry name" value="DS_RBD"/>
    <property type="match status" value="1"/>
</dbReference>
<dbReference type="FunFam" id="1.10.1520.10:FF:000001">
    <property type="entry name" value="Ribonuclease 3"/>
    <property type="match status" value="1"/>
</dbReference>
<evidence type="ECO:0000259" key="18">
    <source>
        <dbReference type="PROSITE" id="PS50142"/>
    </source>
</evidence>
<organism evidence="19">
    <name type="scientific">Ignavibacterium album</name>
    <dbReference type="NCBI Taxonomy" id="591197"/>
    <lineage>
        <taxon>Bacteria</taxon>
        <taxon>Pseudomonadati</taxon>
        <taxon>Ignavibacteriota</taxon>
        <taxon>Ignavibacteria</taxon>
        <taxon>Ignavibacteriales</taxon>
        <taxon>Ignavibacteriaceae</taxon>
        <taxon>Ignavibacterium</taxon>
    </lineage>
</organism>
<dbReference type="CDD" id="cd10845">
    <property type="entry name" value="DSRM_RNAse_III_family"/>
    <property type="match status" value="1"/>
</dbReference>
<dbReference type="AlphaFoldDB" id="A0A7V2ZJ56"/>
<feature type="active site" evidence="15">
    <location>
        <position position="79"/>
    </location>
</feature>
<feature type="binding site" evidence="15">
    <location>
        <position position="75"/>
    </location>
    <ligand>
        <name>Mg(2+)</name>
        <dbReference type="ChEBI" id="CHEBI:18420"/>
    </ligand>
</feature>
<dbReference type="InterPro" id="IPR014720">
    <property type="entry name" value="dsRBD_dom"/>
</dbReference>
<feature type="active site" evidence="15">
    <location>
        <position position="151"/>
    </location>
</feature>
<feature type="binding site" evidence="15">
    <location>
        <position position="151"/>
    </location>
    <ligand>
        <name>Mg(2+)</name>
        <dbReference type="ChEBI" id="CHEBI:18420"/>
    </ligand>
</feature>
<dbReference type="PROSITE" id="PS00517">
    <property type="entry name" value="RNASE_3_1"/>
    <property type="match status" value="1"/>
</dbReference>
<evidence type="ECO:0000256" key="5">
    <source>
        <dbReference type="ARBA" id="ARBA00022490"/>
    </source>
</evidence>
<evidence type="ECO:0000256" key="9">
    <source>
        <dbReference type="ARBA" id="ARBA00022722"/>
    </source>
</evidence>
<feature type="region of interest" description="Disordered" evidence="16">
    <location>
        <begin position="239"/>
        <end position="261"/>
    </location>
</feature>
<evidence type="ECO:0000256" key="15">
    <source>
        <dbReference type="HAMAP-Rule" id="MF_00104"/>
    </source>
</evidence>
<name>A0A7V2ZJ56_9BACT</name>
<dbReference type="GO" id="GO:0003725">
    <property type="term" value="F:double-stranded RNA binding"/>
    <property type="evidence" value="ECO:0007669"/>
    <property type="project" value="TreeGrafter"/>
</dbReference>
<proteinExistence type="inferred from homology"/>
<dbReference type="HAMAP" id="MF_00104">
    <property type="entry name" value="RNase_III"/>
    <property type="match status" value="1"/>
</dbReference>
<dbReference type="GO" id="GO:0004525">
    <property type="term" value="F:ribonuclease III activity"/>
    <property type="evidence" value="ECO:0007669"/>
    <property type="project" value="UniProtKB-UniRule"/>
</dbReference>
<dbReference type="EMBL" id="DSUJ01000008">
    <property type="protein sequence ID" value="HFI90937.1"/>
    <property type="molecule type" value="Genomic_DNA"/>
</dbReference>
<keyword evidence="11 15" id="KW-0255">Endonuclease</keyword>
<dbReference type="SUPFAM" id="SSF54768">
    <property type="entry name" value="dsRNA-binding domain-like"/>
    <property type="match status" value="1"/>
</dbReference>